<dbReference type="AlphaFoldDB" id="A0A8K0A512"/>
<evidence type="ECO:0000256" key="4">
    <source>
        <dbReference type="ARBA" id="ARBA00022692"/>
    </source>
</evidence>
<feature type="transmembrane region" description="Helical" evidence="15">
    <location>
        <begin position="53"/>
        <end position="70"/>
    </location>
</feature>
<feature type="region of interest" description="Disordered" evidence="14">
    <location>
        <begin position="158"/>
        <end position="180"/>
    </location>
</feature>
<protein>
    <recommendedName>
        <fullName evidence="11">Zinc transporter ZIP3</fullName>
    </recommendedName>
    <alternativeName>
        <fullName evidence="13">Solute carrier family 39 member 3</fullName>
    </alternativeName>
    <alternativeName>
        <fullName evidence="12">Zrt- and Irt-like protein 3</fullName>
    </alternativeName>
</protein>
<keyword evidence="3" id="KW-1003">Cell membrane</keyword>
<evidence type="ECO:0000256" key="8">
    <source>
        <dbReference type="ARBA" id="ARBA00023065"/>
    </source>
</evidence>
<keyword evidence="2" id="KW-0813">Transport</keyword>
<evidence type="ECO:0000256" key="3">
    <source>
        <dbReference type="ARBA" id="ARBA00022475"/>
    </source>
</evidence>
<evidence type="ECO:0000256" key="1">
    <source>
        <dbReference type="ARBA" id="ARBA00004424"/>
    </source>
</evidence>
<name>A0A8K0A512_BRALA</name>
<evidence type="ECO:0000256" key="14">
    <source>
        <dbReference type="SAM" id="MobiDB-lite"/>
    </source>
</evidence>
<organism evidence="16 17">
    <name type="scientific">Branchiostoma lanceolatum</name>
    <name type="common">Common lancelet</name>
    <name type="synonym">Amphioxus lanceolatum</name>
    <dbReference type="NCBI Taxonomy" id="7740"/>
    <lineage>
        <taxon>Eukaryota</taxon>
        <taxon>Metazoa</taxon>
        <taxon>Chordata</taxon>
        <taxon>Cephalochordata</taxon>
        <taxon>Leptocardii</taxon>
        <taxon>Amphioxiformes</taxon>
        <taxon>Branchiostomatidae</taxon>
        <taxon>Branchiostoma</taxon>
    </lineage>
</organism>
<keyword evidence="5" id="KW-0862">Zinc</keyword>
<evidence type="ECO:0000256" key="6">
    <source>
        <dbReference type="ARBA" id="ARBA00022906"/>
    </source>
</evidence>
<keyword evidence="4 15" id="KW-0812">Transmembrane</keyword>
<sequence length="328" mass="34501">MDLIIVQVLTLLGLLVSCLAFSLIPLALARRASRASTLSSGLRSRFLSNVNSFVGGVFFATCFLHLLPEVREDLETSLRGYGIVTDYPVAEAVSCAGFFIVHLVEGLTHRCLPHDHGPPQDVPSRERQPHSTAGEDDPTRPLIRNEAKVMDYGANNPSANAQNTAVSHDSSVVSSDSSSASAGRNVQTFLLLIALSVHGIFEGVAIGVQSSQSSLLSLFFVVVVHKSIIALSLGVNVATGDMSLPYKVMTCVVFSLSGPVGQGIGLLVTDADAGGLVTGILQGVATGTLLHVTFMEVLSKEMKTSDMLNTLSAVIGFALIAGLTLLPE</sequence>
<feature type="compositionally biased region" description="Low complexity" evidence="14">
    <location>
        <begin position="165"/>
        <end position="180"/>
    </location>
</feature>
<feature type="compositionally biased region" description="Basic and acidic residues" evidence="14">
    <location>
        <begin position="114"/>
        <end position="129"/>
    </location>
</feature>
<gene>
    <name evidence="16" type="primary">SLC39A1</name>
    <name evidence="16" type="ORF">BLAG_LOCUS21178</name>
</gene>
<feature type="region of interest" description="Disordered" evidence="14">
    <location>
        <begin position="114"/>
        <end position="142"/>
    </location>
</feature>
<keyword evidence="8" id="KW-0406">Ion transport</keyword>
<dbReference type="GO" id="GO:0005385">
    <property type="term" value="F:zinc ion transmembrane transporter activity"/>
    <property type="evidence" value="ECO:0007669"/>
    <property type="project" value="TreeGrafter"/>
</dbReference>
<keyword evidence="6" id="KW-0864">Zinc transport</keyword>
<evidence type="ECO:0000256" key="12">
    <source>
        <dbReference type="ARBA" id="ARBA00041702"/>
    </source>
</evidence>
<comment type="catalytic activity">
    <reaction evidence="10">
        <text>Zn(2+)(in) = Zn(2+)(out)</text>
        <dbReference type="Rhea" id="RHEA:29351"/>
        <dbReference type="ChEBI" id="CHEBI:29105"/>
    </reaction>
    <physiologicalReaction direction="left-to-right" evidence="10">
        <dbReference type="Rhea" id="RHEA:29352"/>
    </physiologicalReaction>
</comment>
<accession>A0A8K0A512</accession>
<dbReference type="Proteomes" id="UP000838412">
    <property type="component" value="Chromosome 6"/>
</dbReference>
<dbReference type="EMBL" id="OV696691">
    <property type="protein sequence ID" value="CAH1268137.1"/>
    <property type="molecule type" value="Genomic_DNA"/>
</dbReference>
<evidence type="ECO:0000256" key="15">
    <source>
        <dbReference type="SAM" id="Phobius"/>
    </source>
</evidence>
<dbReference type="PANTHER" id="PTHR11040">
    <property type="entry name" value="ZINC/IRON TRANSPORTER"/>
    <property type="match status" value="1"/>
</dbReference>
<feature type="transmembrane region" description="Helical" evidence="15">
    <location>
        <begin position="307"/>
        <end position="326"/>
    </location>
</feature>
<feature type="transmembrane region" description="Helical" evidence="15">
    <location>
        <begin position="189"/>
        <end position="208"/>
    </location>
</feature>
<keyword evidence="9 15" id="KW-0472">Membrane</keyword>
<dbReference type="Pfam" id="PF02535">
    <property type="entry name" value="Zip"/>
    <property type="match status" value="1"/>
</dbReference>
<comment type="subcellular location">
    <subcellularLocation>
        <location evidence="1">Apical cell membrane</location>
        <topology evidence="1">Multi-pass membrane protein</topology>
    </subcellularLocation>
</comment>
<dbReference type="InterPro" id="IPR003689">
    <property type="entry name" value="ZIP"/>
</dbReference>
<evidence type="ECO:0000256" key="11">
    <source>
        <dbReference type="ARBA" id="ARBA00039395"/>
    </source>
</evidence>
<keyword evidence="7 15" id="KW-1133">Transmembrane helix</keyword>
<feature type="transmembrane region" description="Helical" evidence="15">
    <location>
        <begin position="214"/>
        <end position="236"/>
    </location>
</feature>
<proteinExistence type="predicted"/>
<evidence type="ECO:0000256" key="10">
    <source>
        <dbReference type="ARBA" id="ARBA00036307"/>
    </source>
</evidence>
<keyword evidence="17" id="KW-1185">Reference proteome</keyword>
<feature type="transmembrane region" description="Helical" evidence="15">
    <location>
        <begin position="274"/>
        <end position="295"/>
    </location>
</feature>
<dbReference type="PANTHER" id="PTHR11040:SF221">
    <property type="entry name" value="ZINC TRANSPORTER ZIP3"/>
    <property type="match status" value="1"/>
</dbReference>
<evidence type="ECO:0000256" key="13">
    <source>
        <dbReference type="ARBA" id="ARBA00042778"/>
    </source>
</evidence>
<evidence type="ECO:0000313" key="16">
    <source>
        <dbReference type="EMBL" id="CAH1268137.1"/>
    </source>
</evidence>
<dbReference type="OrthoDB" id="448280at2759"/>
<evidence type="ECO:0000256" key="9">
    <source>
        <dbReference type="ARBA" id="ARBA00023136"/>
    </source>
</evidence>
<evidence type="ECO:0000256" key="2">
    <source>
        <dbReference type="ARBA" id="ARBA00022448"/>
    </source>
</evidence>
<evidence type="ECO:0000313" key="17">
    <source>
        <dbReference type="Proteomes" id="UP000838412"/>
    </source>
</evidence>
<evidence type="ECO:0000256" key="5">
    <source>
        <dbReference type="ARBA" id="ARBA00022833"/>
    </source>
</evidence>
<dbReference type="GO" id="GO:0016324">
    <property type="term" value="C:apical plasma membrane"/>
    <property type="evidence" value="ECO:0007669"/>
    <property type="project" value="UniProtKB-SubCell"/>
</dbReference>
<reference evidence="16" key="1">
    <citation type="submission" date="2022-01" db="EMBL/GenBank/DDBJ databases">
        <authorList>
            <person name="Braso-Vives M."/>
        </authorList>
    </citation>
    <scope>NUCLEOTIDE SEQUENCE</scope>
</reference>
<evidence type="ECO:0000256" key="7">
    <source>
        <dbReference type="ARBA" id="ARBA00022989"/>
    </source>
</evidence>